<dbReference type="Pfam" id="PF01161">
    <property type="entry name" value="PBP"/>
    <property type="match status" value="1"/>
</dbReference>
<dbReference type="Proteomes" id="UP000004956">
    <property type="component" value="Unassembled WGS sequence"/>
</dbReference>
<dbReference type="CDD" id="cd00865">
    <property type="entry name" value="PEBP_bact_arch"/>
    <property type="match status" value="1"/>
</dbReference>
<name>H3KGY8_9BURK</name>
<comment type="caution">
    <text evidence="2">The sequence shown here is derived from an EMBL/GenBank/DDBJ whole genome shotgun (WGS) entry which is preliminary data.</text>
</comment>
<dbReference type="SUPFAM" id="SSF49777">
    <property type="entry name" value="PEBP-like"/>
    <property type="match status" value="1"/>
</dbReference>
<dbReference type="Gene3D" id="3.90.280.10">
    <property type="entry name" value="PEBP-like"/>
    <property type="match status" value="1"/>
</dbReference>
<dbReference type="HOGENOM" id="CLU_1791120_0_0_4"/>
<dbReference type="InterPro" id="IPR005247">
    <property type="entry name" value="YbhB_YbcL/LppC-like"/>
</dbReference>
<evidence type="ECO:0000313" key="2">
    <source>
        <dbReference type="EMBL" id="EHY30637.1"/>
    </source>
</evidence>
<protein>
    <submittedName>
        <fullName evidence="2">Uncharacterized protein</fullName>
    </submittedName>
</protein>
<sequence>MPHFSGYTRKDLGRLPLADRAFFLGGLPMELRSTSFDSYGFIPERFANGRMAPSGETVKGENLLPQLAWEGVPEGTKTFVLCCIDDDVPTGWNDRDLSGEIPASQPRRRFVHWVQANVPADVREVAEGTGRRDVPGAAGLNDYVS</sequence>
<dbReference type="STRING" id="762967.HMPREF9440_02027"/>
<dbReference type="InterPro" id="IPR036610">
    <property type="entry name" value="PEBP-like_sf"/>
</dbReference>
<proteinExistence type="predicted"/>
<evidence type="ECO:0000256" key="1">
    <source>
        <dbReference type="SAM" id="MobiDB-lite"/>
    </source>
</evidence>
<gene>
    <name evidence="2" type="ORF">HMPREF9440_02027</name>
</gene>
<keyword evidence="3" id="KW-1185">Reference proteome</keyword>
<organism evidence="2 3">
    <name type="scientific">Sutterella parvirubra YIT 11816</name>
    <dbReference type="NCBI Taxonomy" id="762967"/>
    <lineage>
        <taxon>Bacteria</taxon>
        <taxon>Pseudomonadati</taxon>
        <taxon>Pseudomonadota</taxon>
        <taxon>Betaproteobacteria</taxon>
        <taxon>Burkholderiales</taxon>
        <taxon>Sutterellaceae</taxon>
        <taxon>Sutterella</taxon>
    </lineage>
</organism>
<reference evidence="2 3" key="1">
    <citation type="submission" date="2011-11" db="EMBL/GenBank/DDBJ databases">
        <authorList>
            <person name="Weinstock G."/>
            <person name="Sodergren E."/>
            <person name="Clifton S."/>
            <person name="Fulton L."/>
            <person name="Fulton B."/>
            <person name="Courtney L."/>
            <person name="Fronick C."/>
            <person name="Harrison M."/>
            <person name="Strong C."/>
            <person name="Farmer C."/>
            <person name="Delahaunty K."/>
            <person name="Markovic C."/>
            <person name="Hall O."/>
            <person name="Minx P."/>
            <person name="Tomlinson C."/>
            <person name="Mitreva M."/>
            <person name="Hou S."/>
            <person name="Chen J."/>
            <person name="Wollam A."/>
            <person name="Pepin K.H."/>
            <person name="Johnson M."/>
            <person name="Bhonagiri V."/>
            <person name="Zhang X."/>
            <person name="Suruliraj S."/>
            <person name="Warren W."/>
            <person name="Chinwalla A."/>
            <person name="Mardis E.R."/>
            <person name="Wilson R.K."/>
        </authorList>
    </citation>
    <scope>NUCLEOTIDE SEQUENCE [LARGE SCALE GENOMIC DNA]</scope>
    <source>
        <strain evidence="2 3">YIT 11816</strain>
    </source>
</reference>
<dbReference type="InterPro" id="IPR008914">
    <property type="entry name" value="PEBP"/>
</dbReference>
<feature type="region of interest" description="Disordered" evidence="1">
    <location>
        <begin position="126"/>
        <end position="145"/>
    </location>
</feature>
<dbReference type="AlphaFoldDB" id="H3KGY8"/>
<feature type="non-terminal residue" evidence="2">
    <location>
        <position position="145"/>
    </location>
</feature>
<dbReference type="EMBL" id="AFBQ01000301">
    <property type="protein sequence ID" value="EHY30637.1"/>
    <property type="molecule type" value="Genomic_DNA"/>
</dbReference>
<accession>H3KGY8</accession>
<evidence type="ECO:0000313" key="3">
    <source>
        <dbReference type="Proteomes" id="UP000004956"/>
    </source>
</evidence>